<reference evidence="1" key="1">
    <citation type="submission" date="2023-03" db="EMBL/GenBank/DDBJ databases">
        <title>Massive genome expansion in bonnet fungi (Mycena s.s.) driven by repeated elements and novel gene families across ecological guilds.</title>
        <authorList>
            <consortium name="Lawrence Berkeley National Laboratory"/>
            <person name="Harder C.B."/>
            <person name="Miyauchi S."/>
            <person name="Viragh M."/>
            <person name="Kuo A."/>
            <person name="Thoen E."/>
            <person name="Andreopoulos B."/>
            <person name="Lu D."/>
            <person name="Skrede I."/>
            <person name="Drula E."/>
            <person name="Henrissat B."/>
            <person name="Morin E."/>
            <person name="Kohler A."/>
            <person name="Barry K."/>
            <person name="LaButti K."/>
            <person name="Morin E."/>
            <person name="Salamov A."/>
            <person name="Lipzen A."/>
            <person name="Mereny Z."/>
            <person name="Hegedus B."/>
            <person name="Baldrian P."/>
            <person name="Stursova M."/>
            <person name="Weitz H."/>
            <person name="Taylor A."/>
            <person name="Grigoriev I.V."/>
            <person name="Nagy L.G."/>
            <person name="Martin F."/>
            <person name="Kauserud H."/>
        </authorList>
    </citation>
    <scope>NUCLEOTIDE SEQUENCE</scope>
    <source>
        <strain evidence="1">CBHHK182m</strain>
    </source>
</reference>
<evidence type="ECO:0008006" key="3">
    <source>
        <dbReference type="Google" id="ProtNLM"/>
    </source>
</evidence>
<accession>A0AAD7J0W9</accession>
<evidence type="ECO:0000313" key="2">
    <source>
        <dbReference type="Proteomes" id="UP001215598"/>
    </source>
</evidence>
<protein>
    <recommendedName>
        <fullName evidence="3">Restriction endonuclease domain-containing protein</fullName>
    </recommendedName>
</protein>
<proteinExistence type="predicted"/>
<name>A0AAD7J0W9_9AGAR</name>
<evidence type="ECO:0000313" key="1">
    <source>
        <dbReference type="EMBL" id="KAJ7754532.1"/>
    </source>
</evidence>
<dbReference type="EMBL" id="JARKIB010000052">
    <property type="protein sequence ID" value="KAJ7754532.1"/>
    <property type="molecule type" value="Genomic_DNA"/>
</dbReference>
<dbReference type="AlphaFoldDB" id="A0AAD7J0W9"/>
<gene>
    <name evidence="1" type="ORF">B0H16DRAFT_747146</name>
</gene>
<organism evidence="1 2">
    <name type="scientific">Mycena metata</name>
    <dbReference type="NCBI Taxonomy" id="1033252"/>
    <lineage>
        <taxon>Eukaryota</taxon>
        <taxon>Fungi</taxon>
        <taxon>Dikarya</taxon>
        <taxon>Basidiomycota</taxon>
        <taxon>Agaricomycotina</taxon>
        <taxon>Agaricomycetes</taxon>
        <taxon>Agaricomycetidae</taxon>
        <taxon>Agaricales</taxon>
        <taxon>Marasmiineae</taxon>
        <taxon>Mycenaceae</taxon>
        <taxon>Mycena</taxon>
    </lineage>
</organism>
<keyword evidence="2" id="KW-1185">Reference proteome</keyword>
<comment type="caution">
    <text evidence="1">The sequence shown here is derived from an EMBL/GenBank/DDBJ whole genome shotgun (WGS) entry which is preliminary data.</text>
</comment>
<dbReference type="Proteomes" id="UP001215598">
    <property type="component" value="Unassembled WGS sequence"/>
</dbReference>
<sequence>MASSLELPRYVTLKSVRNDLQRAVKSETPLHYGVRIEAEWEQVEKALTRCSKRVRLGHDAQTQELILKYMPSLVHETATQVLTNLISMEYYTQQQHNILQHCTPCGATRYKLNSKRVKEPNQSFSSNARQIDALPMFVIEVGVSESYTQLKRDADWWLETGDVHIVILVIVQSAASKALSIEIWESTPSPQPPGAGDVPAFVARLRSGRLEYLQGQGAPSLVLNYADLGIPNIPGALTVPMAEWSTLVWAVLS</sequence>